<evidence type="ECO:0000313" key="1">
    <source>
        <dbReference type="EMBL" id="KEQ49128.1"/>
    </source>
</evidence>
<evidence type="ECO:0000313" key="3">
    <source>
        <dbReference type="EMBL" id="MQP82872.1"/>
    </source>
</evidence>
<dbReference type="EMBL" id="JYGP01000001">
    <property type="protein sequence ID" value="KJQ69440.1"/>
    <property type="molecule type" value="Genomic_DNA"/>
</dbReference>
<evidence type="ECO:0000313" key="5">
    <source>
        <dbReference type="Proteomes" id="UP000033538"/>
    </source>
</evidence>
<dbReference type="Proteomes" id="UP000436302">
    <property type="component" value="Unassembled WGS sequence"/>
</dbReference>
<dbReference type="EMBL" id="WIJV01000018">
    <property type="protein sequence ID" value="MQP82872.1"/>
    <property type="molecule type" value="Genomic_DNA"/>
</dbReference>
<accession>A0A081R1Q5</accession>
<reference evidence="3 6" key="3">
    <citation type="submission" date="2019-10" db="EMBL/GenBank/DDBJ databases">
        <title>Streptococcus mitis of the oral and urogenital tracts.</title>
        <authorList>
            <person name="Price T."/>
            <person name="Mores C.R."/>
            <person name="Putonti C."/>
            <person name="Wolfe A.J."/>
        </authorList>
    </citation>
    <scope>NUCLEOTIDE SEQUENCE [LARGE SCALE GENOMIC DNA]</scope>
    <source>
        <strain evidence="3 6">SM39</strain>
    </source>
</reference>
<evidence type="ECO:0000313" key="2">
    <source>
        <dbReference type="EMBL" id="KJQ69440.1"/>
    </source>
</evidence>
<gene>
    <name evidence="3" type="ORF">GEZ78_04600</name>
    <name evidence="1" type="ORF">SK608_0122</name>
    <name evidence="2" type="ORF">TZ90_00117</name>
</gene>
<proteinExistence type="predicted"/>
<dbReference type="Proteomes" id="UP000028022">
    <property type="component" value="Unassembled WGS sequence"/>
</dbReference>
<reference evidence="2 5" key="2">
    <citation type="submission" date="2015-02" db="EMBL/GenBank/DDBJ databases">
        <title>Evolution of amylase-binding proteins of oral streptococcal species.</title>
        <authorList>
            <person name="Haase E.M."/>
        </authorList>
    </citation>
    <scope>NUCLEOTIDE SEQUENCE [LARGE SCALE GENOMIC DNA]</scope>
    <source>
        <strain evidence="2 5">OT25</strain>
    </source>
</reference>
<organism evidence="1 4">
    <name type="scientific">Streptococcus mitis</name>
    <dbReference type="NCBI Taxonomy" id="28037"/>
    <lineage>
        <taxon>Bacteria</taxon>
        <taxon>Bacillati</taxon>
        <taxon>Bacillota</taxon>
        <taxon>Bacilli</taxon>
        <taxon>Lactobacillales</taxon>
        <taxon>Streptococcaceae</taxon>
        <taxon>Streptococcus</taxon>
        <taxon>Streptococcus mitis group</taxon>
    </lineage>
</organism>
<comment type="caution">
    <text evidence="1">The sequence shown here is derived from an EMBL/GenBank/DDBJ whole genome shotgun (WGS) entry which is preliminary data.</text>
</comment>
<reference evidence="1 4" key="1">
    <citation type="submission" date="2014-05" db="EMBL/GenBank/DDBJ databases">
        <authorList>
            <person name="Daugherty S.C."/>
            <person name="Tallon L.J."/>
            <person name="Sadzewicz L."/>
            <person name="Kilian M."/>
            <person name="Tettelin H."/>
        </authorList>
    </citation>
    <scope>NUCLEOTIDE SEQUENCE [LARGE SCALE GENOMIC DNA]</scope>
    <source>
        <strain evidence="1 4">SK608</strain>
    </source>
</reference>
<dbReference type="EMBL" id="JPFZ01000006">
    <property type="protein sequence ID" value="KEQ49128.1"/>
    <property type="molecule type" value="Genomic_DNA"/>
</dbReference>
<dbReference type="Proteomes" id="UP000033538">
    <property type="component" value="Unassembled WGS sequence"/>
</dbReference>
<sequence>MAFKMKTTKGGYTTTLADKIISQKQPIYSLSTELEPQQRFEEGKPTGEIVAYKAWFVQEGQDPFQVKFEDTIELPAFQSMIQFDTLQACEVKYNVYFKANGIKEVR</sequence>
<dbReference type="RefSeq" id="WP_000874693.1">
    <property type="nucleotide sequence ID" value="NZ_JYGP01000001.1"/>
</dbReference>
<dbReference type="AlphaFoldDB" id="A0A081R1Q5"/>
<evidence type="ECO:0008006" key="7">
    <source>
        <dbReference type="Google" id="ProtNLM"/>
    </source>
</evidence>
<evidence type="ECO:0000313" key="6">
    <source>
        <dbReference type="Proteomes" id="UP000436302"/>
    </source>
</evidence>
<dbReference type="PATRIC" id="fig|28037.212.peg.118"/>
<name>A0A081R1Q5_STRMT</name>
<evidence type="ECO:0000313" key="4">
    <source>
        <dbReference type="Proteomes" id="UP000028022"/>
    </source>
</evidence>
<protein>
    <recommendedName>
        <fullName evidence="7">SuB0782 undefined product 764400:764714 forward MW:11955</fullName>
    </recommendedName>
</protein>